<sequence length="85" mass="9590">MSYRHFHALCHRYRGRAVQIRTVDGRIHRGIIHHVSGNRVFLRPLGGPRNLGGFGYGGWGWGWGFGWGIAIGSIAALALIPFFFW</sequence>
<keyword evidence="1" id="KW-1133">Transmembrane helix</keyword>
<dbReference type="EMBL" id="FQUB01000114">
    <property type="protein sequence ID" value="SHG00328.1"/>
    <property type="molecule type" value="Genomic_DNA"/>
</dbReference>
<dbReference type="KEGG" id="bcoa:BF29_2878"/>
<keyword evidence="1" id="KW-0812">Transmembrane</keyword>
<evidence type="ECO:0000256" key="1">
    <source>
        <dbReference type="SAM" id="Phobius"/>
    </source>
</evidence>
<evidence type="ECO:0000313" key="3">
    <source>
        <dbReference type="Proteomes" id="UP000184029"/>
    </source>
</evidence>
<dbReference type="Proteomes" id="UP000184029">
    <property type="component" value="Unassembled WGS sequence"/>
</dbReference>
<dbReference type="RefSeq" id="WP_014096209.1">
    <property type="nucleotide sequence ID" value="NZ_ALAS01000218.1"/>
</dbReference>
<dbReference type="GeneID" id="29814372"/>
<proteinExistence type="predicted"/>
<evidence type="ECO:0000313" key="2">
    <source>
        <dbReference type="EMBL" id="SHG00328.1"/>
    </source>
</evidence>
<reference evidence="2 3" key="1">
    <citation type="submission" date="2016-11" db="EMBL/GenBank/DDBJ databases">
        <authorList>
            <person name="Varghese N."/>
            <person name="Submissions S."/>
        </authorList>
    </citation>
    <scope>NUCLEOTIDE SEQUENCE [LARGE SCALE GENOMIC DNA]</scope>
    <source>
        <strain evidence="2 3">DSM 1</strain>
    </source>
</reference>
<accession>A0A8B4BY03</accession>
<gene>
    <name evidence="2" type="ORF">SAMN02745208_03046</name>
</gene>
<comment type="caution">
    <text evidence="2">The sequence shown here is derived from an EMBL/GenBank/DDBJ whole genome shotgun (WGS) entry which is preliminary data.</text>
</comment>
<protein>
    <submittedName>
        <fullName evidence="2">Uncharacterized protein</fullName>
    </submittedName>
</protein>
<name>A0A8B4BY03_HEYCO</name>
<dbReference type="AlphaFoldDB" id="A0A8B4BY03"/>
<feature type="transmembrane region" description="Helical" evidence="1">
    <location>
        <begin position="61"/>
        <end position="84"/>
    </location>
</feature>
<organism evidence="2 3">
    <name type="scientific">Heyndrickxia coagulans DSM 1 = ATCC 7050</name>
    <dbReference type="NCBI Taxonomy" id="1121088"/>
    <lineage>
        <taxon>Bacteria</taxon>
        <taxon>Bacillati</taxon>
        <taxon>Bacillota</taxon>
        <taxon>Bacilli</taxon>
        <taxon>Bacillales</taxon>
        <taxon>Bacillaceae</taxon>
        <taxon>Heyndrickxia</taxon>
    </lineage>
</organism>
<keyword evidence="1" id="KW-0472">Membrane</keyword>